<evidence type="ECO:0000313" key="2">
    <source>
        <dbReference type="Proteomes" id="UP001597280"/>
    </source>
</evidence>
<name>A0ABW4Q0W5_9MICO</name>
<reference evidence="2" key="1">
    <citation type="journal article" date="2019" name="Int. J. Syst. Evol. Microbiol.">
        <title>The Global Catalogue of Microorganisms (GCM) 10K type strain sequencing project: providing services to taxonomists for standard genome sequencing and annotation.</title>
        <authorList>
            <consortium name="The Broad Institute Genomics Platform"/>
            <consortium name="The Broad Institute Genome Sequencing Center for Infectious Disease"/>
            <person name="Wu L."/>
            <person name="Ma J."/>
        </authorList>
    </citation>
    <scope>NUCLEOTIDE SEQUENCE [LARGE SCALE GENOMIC DNA]</scope>
    <source>
        <strain evidence="2">JCM 11650</strain>
    </source>
</reference>
<comment type="caution">
    <text evidence="1">The sequence shown here is derived from an EMBL/GenBank/DDBJ whole genome shotgun (WGS) entry which is preliminary data.</text>
</comment>
<organism evidence="1 2">
    <name type="scientific">Brachybacterium rhamnosum</name>
    <dbReference type="NCBI Taxonomy" id="173361"/>
    <lineage>
        <taxon>Bacteria</taxon>
        <taxon>Bacillati</taxon>
        <taxon>Actinomycetota</taxon>
        <taxon>Actinomycetes</taxon>
        <taxon>Micrococcales</taxon>
        <taxon>Dermabacteraceae</taxon>
        <taxon>Brachybacterium</taxon>
    </lineage>
</organism>
<accession>A0ABW4Q0W5</accession>
<evidence type="ECO:0000313" key="1">
    <source>
        <dbReference type="EMBL" id="MFD1836408.1"/>
    </source>
</evidence>
<proteinExistence type="predicted"/>
<protein>
    <submittedName>
        <fullName evidence="1">Uncharacterized protein</fullName>
    </submittedName>
</protein>
<sequence>MDEKQIKAAIGHKVRIESGVENATGVLEGARAEMMSTPTWGGQTLTRPSGDWTLRIDGHTRSWSGLSELEIID</sequence>
<gene>
    <name evidence="1" type="ORF">ACFSDA_15190</name>
</gene>
<dbReference type="Proteomes" id="UP001597280">
    <property type="component" value="Unassembled WGS sequence"/>
</dbReference>
<dbReference type="RefSeq" id="WP_343905869.1">
    <property type="nucleotide sequence ID" value="NZ_BAAAIS010000003.1"/>
</dbReference>
<keyword evidence="2" id="KW-1185">Reference proteome</keyword>
<dbReference type="EMBL" id="JBHUFL010000003">
    <property type="protein sequence ID" value="MFD1836408.1"/>
    <property type="molecule type" value="Genomic_DNA"/>
</dbReference>